<proteinExistence type="predicted"/>
<reference evidence="2 3" key="1">
    <citation type="journal article" date="2019" name="Int. J. Syst. Evol. Microbiol.">
        <title>The Global Catalogue of Microorganisms (GCM) 10K type strain sequencing project: providing services to taxonomists for standard genome sequencing and annotation.</title>
        <authorList>
            <consortium name="The Broad Institute Genomics Platform"/>
            <consortium name="The Broad Institute Genome Sequencing Center for Infectious Disease"/>
            <person name="Wu L."/>
            <person name="Ma J."/>
        </authorList>
    </citation>
    <scope>NUCLEOTIDE SEQUENCE [LARGE SCALE GENOMIC DNA]</scope>
    <source>
        <strain evidence="2 3">JCM 4087</strain>
    </source>
</reference>
<evidence type="ECO:0000313" key="2">
    <source>
        <dbReference type="EMBL" id="GAA2927940.1"/>
    </source>
</evidence>
<dbReference type="EMBL" id="BAAAXZ010000094">
    <property type="protein sequence ID" value="GAA2927940.1"/>
    <property type="molecule type" value="Genomic_DNA"/>
</dbReference>
<sequence>MDEPVFRAVGPGGSARTVQKRVPAAPPFPEVRRTWCSSSRLTTIEEAVRLGRPVAANGHGRIEQFDDAPDGGAGHGEGEGAGRQGRTSADFVGAVRGLKRLSGGHPDRAERTEELAGPSWPPGRPALGPRRAWSGLATLDGAKCAGGAVVLDDADRLHGWVAADAVVARAGASGTVRDRPGAWTRGFRSGRR</sequence>
<organism evidence="2 3">
    <name type="scientific">Streptomyces thioluteus</name>
    <dbReference type="NCBI Taxonomy" id="66431"/>
    <lineage>
        <taxon>Bacteria</taxon>
        <taxon>Bacillati</taxon>
        <taxon>Actinomycetota</taxon>
        <taxon>Actinomycetes</taxon>
        <taxon>Kitasatosporales</taxon>
        <taxon>Streptomycetaceae</taxon>
        <taxon>Streptomyces</taxon>
    </lineage>
</organism>
<feature type="region of interest" description="Disordered" evidence="1">
    <location>
        <begin position="100"/>
        <end position="125"/>
    </location>
</feature>
<protein>
    <submittedName>
        <fullName evidence="2">Uncharacterized protein</fullName>
    </submittedName>
</protein>
<dbReference type="Proteomes" id="UP001501102">
    <property type="component" value="Unassembled WGS sequence"/>
</dbReference>
<feature type="region of interest" description="Disordered" evidence="1">
    <location>
        <begin position="1"/>
        <end position="29"/>
    </location>
</feature>
<feature type="compositionally biased region" description="Gly residues" evidence="1">
    <location>
        <begin position="71"/>
        <end position="83"/>
    </location>
</feature>
<name>A0ABN3WTZ9_STRTU</name>
<feature type="compositionally biased region" description="Basic and acidic residues" evidence="1">
    <location>
        <begin position="105"/>
        <end position="114"/>
    </location>
</feature>
<comment type="caution">
    <text evidence="2">The sequence shown here is derived from an EMBL/GenBank/DDBJ whole genome shotgun (WGS) entry which is preliminary data.</text>
</comment>
<evidence type="ECO:0000256" key="1">
    <source>
        <dbReference type="SAM" id="MobiDB-lite"/>
    </source>
</evidence>
<dbReference type="RefSeq" id="WP_344963070.1">
    <property type="nucleotide sequence ID" value="NZ_BAAAXZ010000094.1"/>
</dbReference>
<evidence type="ECO:0000313" key="3">
    <source>
        <dbReference type="Proteomes" id="UP001501102"/>
    </source>
</evidence>
<accession>A0ABN3WTZ9</accession>
<feature type="region of interest" description="Disordered" evidence="1">
    <location>
        <begin position="60"/>
        <end position="87"/>
    </location>
</feature>
<keyword evidence="3" id="KW-1185">Reference proteome</keyword>
<gene>
    <name evidence="2" type="ORF">GCM10020221_24870</name>
</gene>